<feature type="region of interest" description="Disordered" evidence="1">
    <location>
        <begin position="1201"/>
        <end position="1257"/>
    </location>
</feature>
<dbReference type="PANTHER" id="PTHR12357">
    <property type="entry name" value="YTH YT521-B HOMOLOGY DOMAIN-CONTAINING"/>
    <property type="match status" value="1"/>
</dbReference>
<reference evidence="3" key="1">
    <citation type="submission" date="2022-10" db="EMBL/GenBank/DDBJ databases">
        <authorList>
            <person name="Chen Y."/>
            <person name="Dougan E. K."/>
            <person name="Chan C."/>
            <person name="Rhodes N."/>
            <person name="Thang M."/>
        </authorList>
    </citation>
    <scope>NUCLEOTIDE SEQUENCE</scope>
</reference>
<feature type="compositionally biased region" description="Basic and acidic residues" evidence="1">
    <location>
        <begin position="183"/>
        <end position="201"/>
    </location>
</feature>
<dbReference type="GO" id="GO:0000398">
    <property type="term" value="P:mRNA splicing, via spliceosome"/>
    <property type="evidence" value="ECO:0007669"/>
    <property type="project" value="TreeGrafter"/>
</dbReference>
<dbReference type="GO" id="GO:0003729">
    <property type="term" value="F:mRNA binding"/>
    <property type="evidence" value="ECO:0007669"/>
    <property type="project" value="TreeGrafter"/>
</dbReference>
<evidence type="ECO:0000313" key="3">
    <source>
        <dbReference type="EMBL" id="CAI4011200.1"/>
    </source>
</evidence>
<name>A0A9P1GF41_9DINO</name>
<feature type="region of interest" description="Disordered" evidence="1">
    <location>
        <begin position="888"/>
        <end position="1017"/>
    </location>
</feature>
<dbReference type="InterPro" id="IPR045168">
    <property type="entry name" value="YTH_prot"/>
</dbReference>
<dbReference type="GO" id="GO:0005654">
    <property type="term" value="C:nucleoplasm"/>
    <property type="evidence" value="ECO:0007669"/>
    <property type="project" value="TreeGrafter"/>
</dbReference>
<keyword evidence="5" id="KW-1185">Reference proteome</keyword>
<comment type="caution">
    <text evidence="3">The sequence shown here is derived from an EMBL/GenBank/DDBJ whole genome shotgun (WGS) entry which is preliminary data.</text>
</comment>
<feature type="compositionally biased region" description="Low complexity" evidence="1">
    <location>
        <begin position="1248"/>
        <end position="1257"/>
    </location>
</feature>
<feature type="region of interest" description="Disordered" evidence="1">
    <location>
        <begin position="485"/>
        <end position="507"/>
    </location>
</feature>
<feature type="compositionally biased region" description="Basic residues" evidence="1">
    <location>
        <begin position="974"/>
        <end position="984"/>
    </location>
</feature>
<dbReference type="GO" id="GO:0048024">
    <property type="term" value="P:regulation of mRNA splicing, via spliceosome"/>
    <property type="evidence" value="ECO:0007669"/>
    <property type="project" value="TreeGrafter"/>
</dbReference>
<dbReference type="PANTHER" id="PTHR12357:SF3">
    <property type="entry name" value="YTH DOMAIN-CONTAINING PROTEIN 1"/>
    <property type="match status" value="1"/>
</dbReference>
<dbReference type="CDD" id="cd21134">
    <property type="entry name" value="YTH"/>
    <property type="match status" value="1"/>
</dbReference>
<feature type="compositionally biased region" description="Basic and acidic residues" evidence="1">
    <location>
        <begin position="961"/>
        <end position="973"/>
    </location>
</feature>
<evidence type="ECO:0000313" key="5">
    <source>
        <dbReference type="Proteomes" id="UP001152797"/>
    </source>
</evidence>
<feature type="compositionally biased region" description="Basic and acidic residues" evidence="1">
    <location>
        <begin position="214"/>
        <end position="224"/>
    </location>
</feature>
<dbReference type="EMBL" id="CAMXCT010005044">
    <property type="protein sequence ID" value="CAI4011200.1"/>
    <property type="molecule type" value="Genomic_DNA"/>
</dbReference>
<proteinExistence type="predicted"/>
<dbReference type="EMBL" id="CAMXCT030005044">
    <property type="protein sequence ID" value="CAL4798512.1"/>
    <property type="molecule type" value="Genomic_DNA"/>
</dbReference>
<feature type="compositionally biased region" description="Basic residues" evidence="1">
    <location>
        <begin position="202"/>
        <end position="213"/>
    </location>
</feature>
<feature type="domain" description="YTH" evidence="2">
    <location>
        <begin position="2065"/>
        <end position="2193"/>
    </location>
</feature>
<evidence type="ECO:0000259" key="2">
    <source>
        <dbReference type="PROSITE" id="PS50882"/>
    </source>
</evidence>
<protein>
    <submittedName>
        <fullName evidence="4">30-kDa cleavage and polyadenylation specificity factor 30 (Protein OXIDATIVE STRESS TOLERANT 6) (Zin c finger CCCH domain-containing protein 11) (AtC3H11)</fullName>
    </submittedName>
</protein>
<feature type="region of interest" description="Disordered" evidence="1">
    <location>
        <begin position="2200"/>
        <end position="2237"/>
    </location>
</feature>
<feature type="compositionally biased region" description="Acidic residues" evidence="1">
    <location>
        <begin position="1214"/>
        <end position="1225"/>
    </location>
</feature>
<feature type="region of interest" description="Disordered" evidence="1">
    <location>
        <begin position="745"/>
        <end position="808"/>
    </location>
</feature>
<feature type="region of interest" description="Disordered" evidence="1">
    <location>
        <begin position="2029"/>
        <end position="2058"/>
    </location>
</feature>
<feature type="region of interest" description="Disordered" evidence="1">
    <location>
        <begin position="167"/>
        <end position="242"/>
    </location>
</feature>
<feature type="region of interest" description="Disordered" evidence="1">
    <location>
        <begin position="548"/>
        <end position="584"/>
    </location>
</feature>
<feature type="compositionally biased region" description="Low complexity" evidence="1">
    <location>
        <begin position="2313"/>
        <end position="2331"/>
    </location>
</feature>
<sequence>MGMFVGTGLRNNDIFVMTARGIVKGNAITRRPPEDQFKYENWSELRGVPWRLQSREAGEVRVDLPLVVGPLSRPPAEEVIPRNLYVTKSDIEKYGRTPLCPGSEAQLFETGRRAHNAECRFRIEGELMKSEEGKKRIEAAKARIESGRGADEPEVVEAANVPALVGIPEPDAEMASGEAVGEPLERVAPRELEEREDEPRSPKKHKSGTSRIKRSSEADVEELHQQMQEEVPAVGTKSPRQLGQRDFKKDYTACLAFLPEGVWSRVMKASTDRQRAEELAHFCYTMLGLRYPNEPTYATWTSLLASFDPECSSFDLRSKYETVKNVWQNAKTRLARTHVTPALMLPKLPLSFDELTADMQAAYGEARPLAQWPVSTQEVERQFLRVPMRSLHASLQEEKKDVVHKLADAIIKRIDGGGRRRSDETSNMLPGLNFFSPGKRNGSSDVAGSEKRCQMAALSNGQGAGSTRGEPARFLSLTDGPRALRASAEAEVSEHAPATTPSAPVSASKVAIPNLQLVPAQGSSPDLLRRGLNGTDATKRARVDAGIIASPTRQQNSSVDGEPEQDVAGNASVPARHATSKTATGSYEALAEEFLEARKMEQKPKTAASSSWKASKKKPAASAVLKLKRPAGCLKRPAAAKGLKDASVPAEVTAFQNTTFDARKYGKCKVEYYSQKSYIRNFQEKWVMIVGSTHRRHKYVCNMLVPHVKKGASREELLRIRERILQFGSMGRRYELPTIAEEEEVKSSSYESVTEEEGAPEANPTREAPEGHRMPEAAAGDRREPPVTPARAPASRKRAAGPEEEGGELLRRLRALGRRKGFKPQKPRCRFCWKEVTAHESGQSQHEYWSTYCLSWQFKRAGYPHNECDQLAEDLKQRRLERFERLGPDPDAHVAFPEQPGGTAAPALATRPALPASSYKDSRVPASAEERKEKKEKKKKQKEAPKEPHTDSRKEKKREKSSKAAAHDAAPEKKAKKKKNKGNKIRVIAVSPSPETMRRRKREPRSSSESDSSDENLRLVSCGGGKYRLIRGAPAQAAAEAPSVPEGLCCKLCARTLPASSPGRMRNKTWTCRHCLSLELLLYRHLGSSEKQGWSVDSRTDFYRRATAVEVAGCRWSTVKTMIVESQATRLVKEQENRVTAKSLPLAVWIKKGYDEEAVRKYPAEEDENLGTLYAVPVKSVTMKEARQLIEEELQRKEKEVLQKNAKKVKRQDDDVDGREEEEWDVVPHRPAASGGQPKGKKAKTDGNTAAATEKASKSAARAAVQANKANEQLTMLASKATGLLSRVLKATQTLLQQAEKAKLEGKQEVVDLKNSWERGTAWNKACVSALPLATAAQGTGARLDALPFTNKDLQDYAKATAVLQKQIREDLKSLKPAKAAASKQNAVLKIWNIANQLRSDRPDACKSTLKAAARERLRDARACYEAWRVPASDETIWMPRAPEMLQFMVDESPAWRAAVSDALDVNDGVLRPIIYHDDITCGNILAVIKKKKVTAVYLTVREMFPHVSLEAAWLPLLVMQRVQQEEVPGGLSAVMAELVRRLRRAGRGFALEIDGRVRHCSFTVPFLFVSDMDAQRATWSIKGSAGLKPCMFCANVIAKYALRGQHESFETIASAACDRLKAISDADFQAAVRHIAAQPTKASREQWERAYGLTWDPHSLLADADALSCLPPSGACNDVLHAYFSNGVASVELWQLVNTLGPLGISLGNLRGFALQKQWLRYGKNVSPSQTCIKHILSDKMFDNERSFKGDGTATEPLVFLLWYVLCEHVEPTPALSSAMRSFEGLHACVRELRFLRKYPGALSSEEQVARLRGLQSLHQRDFNEAYGAENSIPKHHHRFHIPDGALKLGFLPHCETHESKHRCLKSGGIVDNQRGKLNEHANFQYEVVTRMLKITCSESVEFGLTRWELLTPTKPACQAMRAEFQDETLLSGKRMQLRYLKGNMRMVQKFTPQKFSNVVSVHADSDFAGESEYYALVKAVASGMATQEFAAEEGDWGDDDAEVEDVQGEGVEEIPAVKHKEILPATSPALPSEKPLAKDAGHTDVSARPAPRPPSKIHMDPHTRYFVIKSSSHKNIVLSIEHRVWATPRSNQEKLNEAFRSASHVILVFSVTGSGCFQGYAKMLGPVGSSSTDVFQGFGRAFEVRWLRLDDLDFEQVSNIRNPWNENKSVKVSRDGQELPNDVGRQLCDTIDAKVYEGDPSGYIDDSQELETGDPSLRATPRPLHAFHPAQSAPPMQPVAMQPVAMPPMHWIPHAVHVPQAMPVAVPVPVDPRAAPGPQWFGPGPDTEPGSRKRRRSSQTSAPPNDWQGRAPTMVPSAPTSAPTPQTAPQTWLGGCVCPKSDNAQVVEQDRSQSFAKASAALGPAYVFEDGATYSGQWKGNMRHGALTSIVCGNVGQLEPVMLSMERGLF</sequence>
<feature type="compositionally biased region" description="Basic and acidic residues" evidence="1">
    <location>
        <begin position="767"/>
        <end position="785"/>
    </location>
</feature>
<gene>
    <name evidence="3" type="ORF">C1SCF055_LOCUS36383</name>
</gene>
<feature type="compositionally biased region" description="Basic and acidic residues" evidence="1">
    <location>
        <begin position="942"/>
        <end position="954"/>
    </location>
</feature>
<dbReference type="Gene3D" id="3.10.590.10">
    <property type="entry name" value="ph1033 like domains"/>
    <property type="match status" value="1"/>
</dbReference>
<evidence type="ECO:0000313" key="4">
    <source>
        <dbReference type="EMBL" id="CAL4798512.1"/>
    </source>
</evidence>
<dbReference type="PROSITE" id="PS50882">
    <property type="entry name" value="YTH"/>
    <property type="match status" value="1"/>
</dbReference>
<feature type="region of interest" description="Disordered" evidence="1">
    <location>
        <begin position="417"/>
        <end position="447"/>
    </location>
</feature>
<feature type="compositionally biased region" description="Low complexity" evidence="1">
    <location>
        <begin position="496"/>
        <end position="507"/>
    </location>
</feature>
<feature type="compositionally biased region" description="Low complexity" evidence="1">
    <location>
        <begin position="900"/>
        <end position="916"/>
    </location>
</feature>
<reference evidence="4 5" key="2">
    <citation type="submission" date="2024-05" db="EMBL/GenBank/DDBJ databases">
        <authorList>
            <person name="Chen Y."/>
            <person name="Shah S."/>
            <person name="Dougan E. K."/>
            <person name="Thang M."/>
            <person name="Chan C."/>
        </authorList>
    </citation>
    <scope>NUCLEOTIDE SEQUENCE [LARGE SCALE GENOMIC DNA]</scope>
</reference>
<dbReference type="Pfam" id="PF04146">
    <property type="entry name" value="YTH"/>
    <property type="match status" value="1"/>
</dbReference>
<dbReference type="Proteomes" id="UP001152797">
    <property type="component" value="Unassembled WGS sequence"/>
</dbReference>
<organism evidence="3">
    <name type="scientific">Cladocopium goreaui</name>
    <dbReference type="NCBI Taxonomy" id="2562237"/>
    <lineage>
        <taxon>Eukaryota</taxon>
        <taxon>Sar</taxon>
        <taxon>Alveolata</taxon>
        <taxon>Dinophyceae</taxon>
        <taxon>Suessiales</taxon>
        <taxon>Symbiodiniaceae</taxon>
        <taxon>Cladocopium</taxon>
    </lineage>
</organism>
<dbReference type="InterPro" id="IPR007275">
    <property type="entry name" value="YTH_domain"/>
</dbReference>
<accession>A0A9P1GF41</accession>
<dbReference type="EMBL" id="CAMXCT020005044">
    <property type="protein sequence ID" value="CAL1164575.1"/>
    <property type="molecule type" value="Genomic_DNA"/>
</dbReference>
<dbReference type="OrthoDB" id="6103986at2759"/>
<feature type="compositionally biased region" description="Basic and acidic residues" evidence="1">
    <location>
        <begin position="920"/>
        <end position="933"/>
    </location>
</feature>
<evidence type="ECO:0000256" key="1">
    <source>
        <dbReference type="SAM" id="MobiDB-lite"/>
    </source>
</evidence>
<dbReference type="GO" id="GO:1990247">
    <property type="term" value="F:N6-methyladenosine-containing RNA reader activity"/>
    <property type="evidence" value="ECO:0007669"/>
    <property type="project" value="TreeGrafter"/>
</dbReference>
<feature type="region of interest" description="Disordered" evidence="1">
    <location>
        <begin position="2276"/>
        <end position="2331"/>
    </location>
</feature>